<dbReference type="InterPro" id="IPR001248">
    <property type="entry name" value="Pur-cyt_permease"/>
</dbReference>
<dbReference type="GO" id="GO:0005886">
    <property type="term" value="C:plasma membrane"/>
    <property type="evidence" value="ECO:0007669"/>
    <property type="project" value="TreeGrafter"/>
</dbReference>
<feature type="transmembrane region" description="Helical" evidence="7">
    <location>
        <begin position="282"/>
        <end position="315"/>
    </location>
</feature>
<name>A0A2P2C271_9ZZZZ</name>
<feature type="transmembrane region" description="Helical" evidence="7">
    <location>
        <begin position="327"/>
        <end position="347"/>
    </location>
</feature>
<dbReference type="Gene3D" id="1.10.4160.10">
    <property type="entry name" value="Hydantoin permease"/>
    <property type="match status" value="1"/>
</dbReference>
<feature type="transmembrane region" description="Helical" evidence="7">
    <location>
        <begin position="353"/>
        <end position="378"/>
    </location>
</feature>
<feature type="transmembrane region" description="Helical" evidence="7">
    <location>
        <begin position="36"/>
        <end position="55"/>
    </location>
</feature>
<feature type="transmembrane region" description="Helical" evidence="7">
    <location>
        <begin position="238"/>
        <end position="262"/>
    </location>
</feature>
<dbReference type="EMBL" id="CZKA01000025">
    <property type="protein sequence ID" value="CUR56127.1"/>
    <property type="molecule type" value="Genomic_DNA"/>
</dbReference>
<organism evidence="8">
    <name type="scientific">metagenome</name>
    <dbReference type="NCBI Taxonomy" id="256318"/>
    <lineage>
        <taxon>unclassified sequences</taxon>
        <taxon>metagenomes</taxon>
    </lineage>
</organism>
<feature type="transmembrane region" description="Helical" evidence="7">
    <location>
        <begin position="399"/>
        <end position="423"/>
    </location>
</feature>
<comment type="subcellular location">
    <subcellularLocation>
        <location evidence="1">Membrane</location>
        <topology evidence="1">Multi-pass membrane protein</topology>
    </subcellularLocation>
</comment>
<keyword evidence="5 7" id="KW-1133">Transmembrane helix</keyword>
<dbReference type="PIRSF" id="PIRSF002744">
    <property type="entry name" value="Pur-cyt_permease"/>
    <property type="match status" value="1"/>
</dbReference>
<sequence length="485" mass="51811">MADNTADPGVNLGIESHSIDFISPEERHGTALKQGFFWFMPNFNFFSIALGFVGPSLGLSLTWSIVAGVLGMVFGSFFMGFHASQGPQLGLPQMIQSRAQFGYLGVVVPTAAVIVTFIVFNVLDLKVLEDGLDGLYGLNGTAVIILSSLVAATLAIFGHDLLHKVFRILFWVSVPAYLVLTIGIVGGGVEATARDMGGFTASAFMAVFAVSASYNITLAPDVSDYTRYLPADTGTAKIIFSVTAGASLSAVWLMAMGSWLAIRMGATDGLVGLHAAGNDFISGLGSLLALLSVVGLITVIGINTYSAVIGVATVADSFRPVNPTARLRIGIALVLLVVWVLITLSLANDQFTLIFNMLSILLYLLVPWTAVNLVDFFFVRRGHYAITEIFDRDGIYGVWAWRGLTAYFIALAAEVPFMVLSFYKSPVSQAINGIDIAFIVGLVVAGGAYLLFARSLDLSAEAATIRESELTLARGVNPELPQYRD</sequence>
<dbReference type="InterPro" id="IPR026030">
    <property type="entry name" value="Pur-cyt_permease_Fcy2/21/22"/>
</dbReference>
<evidence type="ECO:0000256" key="5">
    <source>
        <dbReference type="ARBA" id="ARBA00022989"/>
    </source>
</evidence>
<evidence type="ECO:0000256" key="2">
    <source>
        <dbReference type="ARBA" id="ARBA00008974"/>
    </source>
</evidence>
<evidence type="ECO:0000256" key="4">
    <source>
        <dbReference type="ARBA" id="ARBA00022692"/>
    </source>
</evidence>
<feature type="transmembrane region" description="Helical" evidence="7">
    <location>
        <begin position="135"/>
        <end position="156"/>
    </location>
</feature>
<dbReference type="PANTHER" id="PTHR31806:SF1">
    <property type="entry name" value="PURINE-CYTOSINE PERMEASE FCY2-RELATED"/>
    <property type="match status" value="1"/>
</dbReference>
<dbReference type="GO" id="GO:0022857">
    <property type="term" value="F:transmembrane transporter activity"/>
    <property type="evidence" value="ECO:0007669"/>
    <property type="project" value="InterPro"/>
</dbReference>
<dbReference type="AlphaFoldDB" id="A0A2P2C271"/>
<feature type="transmembrane region" description="Helical" evidence="7">
    <location>
        <begin position="429"/>
        <end position="452"/>
    </location>
</feature>
<feature type="transmembrane region" description="Helical" evidence="7">
    <location>
        <begin position="101"/>
        <end position="123"/>
    </location>
</feature>
<evidence type="ECO:0000256" key="1">
    <source>
        <dbReference type="ARBA" id="ARBA00004141"/>
    </source>
</evidence>
<dbReference type="Pfam" id="PF02133">
    <property type="entry name" value="Transp_cyt_pur"/>
    <property type="match status" value="1"/>
</dbReference>
<accession>A0A2P2C271</accession>
<evidence type="ECO:0000256" key="3">
    <source>
        <dbReference type="ARBA" id="ARBA00022448"/>
    </source>
</evidence>
<feature type="transmembrane region" description="Helical" evidence="7">
    <location>
        <begin position="168"/>
        <end position="187"/>
    </location>
</feature>
<keyword evidence="6 7" id="KW-0472">Membrane</keyword>
<protein>
    <submittedName>
        <fullName evidence="8">Cytosine/purines, uracil, thiamine, allantoin permease</fullName>
    </submittedName>
</protein>
<comment type="similarity">
    <text evidence="2">Belongs to the purine-cytosine permease (2.A.39) family.</text>
</comment>
<keyword evidence="3" id="KW-0813">Transport</keyword>
<evidence type="ECO:0000313" key="8">
    <source>
        <dbReference type="EMBL" id="CUR56127.1"/>
    </source>
</evidence>
<proteinExistence type="inferred from homology"/>
<gene>
    <name evidence="8" type="ORF">NOCA2310173</name>
</gene>
<evidence type="ECO:0000256" key="7">
    <source>
        <dbReference type="SAM" id="Phobius"/>
    </source>
</evidence>
<dbReference type="PANTHER" id="PTHR31806">
    <property type="entry name" value="PURINE-CYTOSINE PERMEASE FCY2-RELATED"/>
    <property type="match status" value="1"/>
</dbReference>
<reference evidence="8" key="1">
    <citation type="submission" date="2015-08" db="EMBL/GenBank/DDBJ databases">
        <authorList>
            <person name="Babu N.S."/>
            <person name="Beckwith C.J."/>
            <person name="Beseler K.G."/>
            <person name="Brison A."/>
            <person name="Carone J.V."/>
            <person name="Caskin T.P."/>
            <person name="Diamond M."/>
            <person name="Durham M.E."/>
            <person name="Foxe J.M."/>
            <person name="Go M."/>
            <person name="Henderson B.A."/>
            <person name="Jones I.B."/>
            <person name="McGettigan J.A."/>
            <person name="Micheletti S.J."/>
            <person name="Nasrallah M.E."/>
            <person name="Ortiz D."/>
            <person name="Piller C.R."/>
            <person name="Privatt S.R."/>
            <person name="Schneider S.L."/>
            <person name="Sharp S."/>
            <person name="Smith T.C."/>
            <person name="Stanton J.D."/>
            <person name="Ullery H.E."/>
            <person name="Wilson R.J."/>
            <person name="Serrano M.G."/>
            <person name="Buck G."/>
            <person name="Lee V."/>
            <person name="Wang Y."/>
            <person name="Carvalho R."/>
            <person name="Voegtly L."/>
            <person name="Shi R."/>
            <person name="Duckworth R."/>
            <person name="Johnson A."/>
            <person name="Loviza R."/>
            <person name="Walstead R."/>
            <person name="Shah Z."/>
            <person name="Kiflezghi M."/>
            <person name="Wade K."/>
            <person name="Ball S.L."/>
            <person name="Bradley K.W."/>
            <person name="Asai D.J."/>
            <person name="Bowman C.A."/>
            <person name="Russell D.A."/>
            <person name="Pope W.H."/>
            <person name="Jacobs-Sera D."/>
            <person name="Hendrix R.W."/>
            <person name="Hatfull G.F."/>
        </authorList>
    </citation>
    <scope>NUCLEOTIDE SEQUENCE</scope>
</reference>
<feature type="transmembrane region" description="Helical" evidence="7">
    <location>
        <begin position="199"/>
        <end position="217"/>
    </location>
</feature>
<evidence type="ECO:0000256" key="6">
    <source>
        <dbReference type="ARBA" id="ARBA00023136"/>
    </source>
</evidence>
<feature type="transmembrane region" description="Helical" evidence="7">
    <location>
        <begin position="61"/>
        <end position="81"/>
    </location>
</feature>
<keyword evidence="4 7" id="KW-0812">Transmembrane</keyword>